<dbReference type="InParanoid" id="A0A2P5FVB1"/>
<sequence length="88" mass="9848">MLCFPLSIDQITNRKLVVDDWRCGVNLCDNDPLTKVEVAEKINRLMCGKLGQDLSKESMKMKKTLESALATNGSSEKNLSRFITNVKA</sequence>
<dbReference type="Gene3D" id="3.40.50.2000">
    <property type="entry name" value="Glycogen Phosphorylase B"/>
    <property type="match status" value="2"/>
</dbReference>
<dbReference type="PANTHER" id="PTHR48045:SF39">
    <property type="entry name" value="UDP-GLYCOSYLTRANSFERASE 86A1-LIKE"/>
    <property type="match status" value="1"/>
</dbReference>
<keyword evidence="2" id="KW-1185">Reference proteome</keyword>
<dbReference type="Proteomes" id="UP000237000">
    <property type="component" value="Unassembled WGS sequence"/>
</dbReference>
<dbReference type="GO" id="GO:0016740">
    <property type="term" value="F:transferase activity"/>
    <property type="evidence" value="ECO:0007669"/>
    <property type="project" value="UniProtKB-KW"/>
</dbReference>
<protein>
    <submittedName>
        <fullName evidence="1">UDP-glucuronosyl/UDP-glucosyltransferase</fullName>
    </submittedName>
</protein>
<dbReference type="SUPFAM" id="SSF53756">
    <property type="entry name" value="UDP-Glycosyltransferase/glycogen phosphorylase"/>
    <property type="match status" value="1"/>
</dbReference>
<dbReference type="EMBL" id="JXTC01000007">
    <property type="protein sequence ID" value="POO01718.1"/>
    <property type="molecule type" value="Genomic_DNA"/>
</dbReference>
<dbReference type="PANTHER" id="PTHR48045">
    <property type="entry name" value="UDP-GLYCOSYLTRANSFERASE 72B1"/>
    <property type="match status" value="1"/>
</dbReference>
<gene>
    <name evidence="1" type="ORF">TorRG33x02_024950</name>
</gene>
<evidence type="ECO:0000313" key="2">
    <source>
        <dbReference type="Proteomes" id="UP000237000"/>
    </source>
</evidence>
<dbReference type="STRING" id="63057.A0A2P5FVB1"/>
<reference evidence="2" key="1">
    <citation type="submission" date="2016-06" db="EMBL/GenBank/DDBJ databases">
        <title>Parallel loss of symbiosis genes in relatives of nitrogen-fixing non-legume Parasponia.</title>
        <authorList>
            <person name="Van Velzen R."/>
            <person name="Holmer R."/>
            <person name="Bu F."/>
            <person name="Rutten L."/>
            <person name="Van Zeijl A."/>
            <person name="Liu W."/>
            <person name="Santuari L."/>
            <person name="Cao Q."/>
            <person name="Sharma T."/>
            <person name="Shen D."/>
            <person name="Roswanjaya Y."/>
            <person name="Wardhani T."/>
            <person name="Kalhor M.S."/>
            <person name="Jansen J."/>
            <person name="Van den Hoogen J."/>
            <person name="Gungor B."/>
            <person name="Hartog M."/>
            <person name="Hontelez J."/>
            <person name="Verver J."/>
            <person name="Yang W.-C."/>
            <person name="Schijlen E."/>
            <person name="Repin R."/>
            <person name="Schilthuizen M."/>
            <person name="Schranz E."/>
            <person name="Heidstra R."/>
            <person name="Miyata K."/>
            <person name="Fedorova E."/>
            <person name="Kohlen W."/>
            <person name="Bisseling T."/>
            <person name="Smit S."/>
            <person name="Geurts R."/>
        </authorList>
    </citation>
    <scope>NUCLEOTIDE SEQUENCE [LARGE SCALE GENOMIC DNA]</scope>
    <source>
        <strain evidence="2">cv. RG33-2</strain>
    </source>
</reference>
<name>A0A2P5FVB1_TREOI</name>
<evidence type="ECO:0000313" key="1">
    <source>
        <dbReference type="EMBL" id="POO01718.1"/>
    </source>
</evidence>
<dbReference type="OrthoDB" id="5835829at2759"/>
<dbReference type="AlphaFoldDB" id="A0A2P5FVB1"/>
<proteinExistence type="predicted"/>
<organism evidence="1 2">
    <name type="scientific">Trema orientale</name>
    <name type="common">Charcoal tree</name>
    <name type="synonym">Celtis orientalis</name>
    <dbReference type="NCBI Taxonomy" id="63057"/>
    <lineage>
        <taxon>Eukaryota</taxon>
        <taxon>Viridiplantae</taxon>
        <taxon>Streptophyta</taxon>
        <taxon>Embryophyta</taxon>
        <taxon>Tracheophyta</taxon>
        <taxon>Spermatophyta</taxon>
        <taxon>Magnoliopsida</taxon>
        <taxon>eudicotyledons</taxon>
        <taxon>Gunneridae</taxon>
        <taxon>Pentapetalae</taxon>
        <taxon>rosids</taxon>
        <taxon>fabids</taxon>
        <taxon>Rosales</taxon>
        <taxon>Cannabaceae</taxon>
        <taxon>Trema</taxon>
    </lineage>
</organism>
<comment type="caution">
    <text evidence="1">The sequence shown here is derived from an EMBL/GenBank/DDBJ whole genome shotgun (WGS) entry which is preliminary data.</text>
</comment>
<accession>A0A2P5FVB1</accession>
<keyword evidence="1" id="KW-0808">Transferase</keyword>